<evidence type="ECO:0000256" key="6">
    <source>
        <dbReference type="SAM" id="MobiDB-lite"/>
    </source>
</evidence>
<keyword evidence="2" id="KW-0808">Transferase</keyword>
<evidence type="ECO:0000256" key="3">
    <source>
        <dbReference type="ARBA" id="ARBA00022741"/>
    </source>
</evidence>
<keyword evidence="4" id="KW-0418">Kinase</keyword>
<evidence type="ECO:0000256" key="1">
    <source>
        <dbReference type="ARBA" id="ARBA00012513"/>
    </source>
</evidence>
<dbReference type="GO" id="GO:0004674">
    <property type="term" value="F:protein serine/threonine kinase activity"/>
    <property type="evidence" value="ECO:0007669"/>
    <property type="project" value="UniProtKB-EC"/>
</dbReference>
<dbReference type="SMART" id="SM00220">
    <property type="entry name" value="S_TKc"/>
    <property type="match status" value="1"/>
</dbReference>
<evidence type="ECO:0000313" key="9">
    <source>
        <dbReference type="Proteomes" id="UP000799537"/>
    </source>
</evidence>
<keyword evidence="5" id="KW-0067">ATP-binding</keyword>
<dbReference type="GO" id="GO:0005524">
    <property type="term" value="F:ATP binding"/>
    <property type="evidence" value="ECO:0007669"/>
    <property type="project" value="UniProtKB-KW"/>
</dbReference>
<dbReference type="InterPro" id="IPR008271">
    <property type="entry name" value="Ser/Thr_kinase_AS"/>
</dbReference>
<dbReference type="PANTHER" id="PTHR43671">
    <property type="entry name" value="SERINE/THREONINE-PROTEIN KINASE NEK"/>
    <property type="match status" value="1"/>
</dbReference>
<name>A0A6A6CSA5_ZASCE</name>
<dbReference type="Gene3D" id="1.10.510.10">
    <property type="entry name" value="Transferase(Phosphotransferase) domain 1"/>
    <property type="match status" value="1"/>
</dbReference>
<organism evidence="8 9">
    <name type="scientific">Zasmidium cellare ATCC 36951</name>
    <dbReference type="NCBI Taxonomy" id="1080233"/>
    <lineage>
        <taxon>Eukaryota</taxon>
        <taxon>Fungi</taxon>
        <taxon>Dikarya</taxon>
        <taxon>Ascomycota</taxon>
        <taxon>Pezizomycotina</taxon>
        <taxon>Dothideomycetes</taxon>
        <taxon>Dothideomycetidae</taxon>
        <taxon>Mycosphaerellales</taxon>
        <taxon>Mycosphaerellaceae</taxon>
        <taxon>Zasmidium</taxon>
    </lineage>
</organism>
<evidence type="ECO:0000259" key="7">
    <source>
        <dbReference type="PROSITE" id="PS50011"/>
    </source>
</evidence>
<dbReference type="EC" id="2.7.11.1" evidence="1"/>
<keyword evidence="3" id="KW-0547">Nucleotide-binding</keyword>
<dbReference type="PROSITE" id="PS50011">
    <property type="entry name" value="PROTEIN_KINASE_DOM"/>
    <property type="match status" value="1"/>
</dbReference>
<dbReference type="OrthoDB" id="310217at2759"/>
<evidence type="ECO:0000313" key="8">
    <source>
        <dbReference type="EMBL" id="KAF2170157.1"/>
    </source>
</evidence>
<dbReference type="EMBL" id="ML993586">
    <property type="protein sequence ID" value="KAF2170157.1"/>
    <property type="molecule type" value="Genomic_DNA"/>
</dbReference>
<accession>A0A6A6CSA5</accession>
<gene>
    <name evidence="8" type="ORF">M409DRAFT_19763</name>
</gene>
<dbReference type="InterPro" id="IPR000719">
    <property type="entry name" value="Prot_kinase_dom"/>
</dbReference>
<dbReference type="Proteomes" id="UP000799537">
    <property type="component" value="Unassembled WGS sequence"/>
</dbReference>
<keyword evidence="9" id="KW-1185">Reference proteome</keyword>
<dbReference type="InterPro" id="IPR011009">
    <property type="entry name" value="Kinase-like_dom_sf"/>
</dbReference>
<evidence type="ECO:0000256" key="5">
    <source>
        <dbReference type="ARBA" id="ARBA00022840"/>
    </source>
</evidence>
<dbReference type="PROSITE" id="PS00108">
    <property type="entry name" value="PROTEIN_KINASE_ST"/>
    <property type="match status" value="1"/>
</dbReference>
<reference evidence="8" key="1">
    <citation type="journal article" date="2020" name="Stud. Mycol.">
        <title>101 Dothideomycetes genomes: a test case for predicting lifestyles and emergence of pathogens.</title>
        <authorList>
            <person name="Haridas S."/>
            <person name="Albert R."/>
            <person name="Binder M."/>
            <person name="Bloem J."/>
            <person name="Labutti K."/>
            <person name="Salamov A."/>
            <person name="Andreopoulos B."/>
            <person name="Baker S."/>
            <person name="Barry K."/>
            <person name="Bills G."/>
            <person name="Bluhm B."/>
            <person name="Cannon C."/>
            <person name="Castanera R."/>
            <person name="Culley D."/>
            <person name="Daum C."/>
            <person name="Ezra D."/>
            <person name="Gonzalez J."/>
            <person name="Henrissat B."/>
            <person name="Kuo A."/>
            <person name="Liang C."/>
            <person name="Lipzen A."/>
            <person name="Lutzoni F."/>
            <person name="Magnuson J."/>
            <person name="Mondo S."/>
            <person name="Nolan M."/>
            <person name="Ohm R."/>
            <person name="Pangilinan J."/>
            <person name="Park H.-J."/>
            <person name="Ramirez L."/>
            <person name="Alfaro M."/>
            <person name="Sun H."/>
            <person name="Tritt A."/>
            <person name="Yoshinaga Y."/>
            <person name="Zwiers L.-H."/>
            <person name="Turgeon B."/>
            <person name="Goodwin S."/>
            <person name="Spatafora J."/>
            <person name="Crous P."/>
            <person name="Grigoriev I."/>
        </authorList>
    </citation>
    <scope>NUCLEOTIDE SEQUENCE</scope>
    <source>
        <strain evidence="8">ATCC 36951</strain>
    </source>
</reference>
<sequence>MPPRPRTVGAYIEHEQKYRGRSKNVETTLRREWAAKTPQQRNALAKRLTEAYNARTIVRAQEHIAQTARDRFNEGEPYQDYQTLDFRQRLSTAITAYQTLHAHHQTETQAWLNLALEQENQGQALRSTQSTNKLHDDAVARASTWNCSTEMSRMQARLDRPPLPEYPAGRQRMPEKWVSRGTKNARIRRKLLTESANGRVGLRPQNAGDGTWFAQRLMAGSLILARKENFFNSGTWFDARKFSGDVQDENERVPWEILTHEAVANVRGLEGVVRLYEHSRRRWIDNEARKYTMFLEWFPFGDLGDLIVGYRGNELRIPEPFIWYCAESLAKCVLAMEKGHIDHNRNGKENGWRGIVHRDMKPTNVFLSNPTTGYYPRYPRPAVGDFGFGIRTPPDDPLNPSWLRGNGTEGYRAPESYSWVDRDSGRAVDQNVQIRSATDVYGIGMILYCLVKQEPSPTQPLWLGNGETDTTLSFDDEDRLVYSHHLLEIVQVCLSFRPNKRPTPSELLDLVEFYTKDYDAYTPDGEVNPHTRGMADMFGDVDEEVQAVNRLDYGQDAYRIGLERGQLANEL</sequence>
<dbReference type="AlphaFoldDB" id="A0A6A6CSA5"/>
<protein>
    <recommendedName>
        <fullName evidence="1">non-specific serine/threonine protein kinase</fullName>
        <ecNumber evidence="1">2.7.11.1</ecNumber>
    </recommendedName>
</protein>
<dbReference type="InterPro" id="IPR050660">
    <property type="entry name" value="NEK_Ser/Thr_kinase"/>
</dbReference>
<dbReference type="RefSeq" id="XP_033671046.1">
    <property type="nucleotide sequence ID" value="XM_033805081.1"/>
</dbReference>
<evidence type="ECO:0000256" key="4">
    <source>
        <dbReference type="ARBA" id="ARBA00022777"/>
    </source>
</evidence>
<dbReference type="GeneID" id="54558353"/>
<feature type="domain" description="Protein kinase" evidence="7">
    <location>
        <begin position="186"/>
        <end position="514"/>
    </location>
</feature>
<feature type="region of interest" description="Disordered" evidence="6">
    <location>
        <begin position="159"/>
        <end position="180"/>
    </location>
</feature>
<proteinExistence type="predicted"/>
<evidence type="ECO:0000256" key="2">
    <source>
        <dbReference type="ARBA" id="ARBA00022679"/>
    </source>
</evidence>
<dbReference type="SUPFAM" id="SSF56112">
    <property type="entry name" value="Protein kinase-like (PK-like)"/>
    <property type="match status" value="1"/>
</dbReference>
<dbReference type="Pfam" id="PF00069">
    <property type="entry name" value="Pkinase"/>
    <property type="match status" value="1"/>
</dbReference>
<dbReference type="PANTHER" id="PTHR43671:SF13">
    <property type="entry name" value="SERINE_THREONINE-PROTEIN KINASE NEK2"/>
    <property type="match status" value="1"/>
</dbReference>